<evidence type="ECO:0000256" key="3">
    <source>
        <dbReference type="ARBA" id="ARBA00022630"/>
    </source>
</evidence>
<dbReference type="RefSeq" id="WP_266124935.1">
    <property type="nucleotide sequence ID" value="NZ_JAJHNU010000001.1"/>
</dbReference>
<dbReference type="Gene3D" id="3.50.50.60">
    <property type="entry name" value="FAD/NAD(P)-binding domain"/>
    <property type="match status" value="1"/>
</dbReference>
<keyword evidence="7" id="KW-1185">Reference proteome</keyword>
<dbReference type="InterPro" id="IPR036188">
    <property type="entry name" value="FAD/NAD-bd_sf"/>
</dbReference>
<evidence type="ECO:0000256" key="4">
    <source>
        <dbReference type="ARBA" id="ARBA00023002"/>
    </source>
</evidence>
<accession>A0ABT8EIF8</accession>
<evidence type="ECO:0000256" key="1">
    <source>
        <dbReference type="ARBA" id="ARBA00001974"/>
    </source>
</evidence>
<dbReference type="Gene3D" id="3.30.9.10">
    <property type="entry name" value="D-Amino Acid Oxidase, subunit A, domain 2"/>
    <property type="match status" value="1"/>
</dbReference>
<dbReference type="Proteomes" id="UP001168613">
    <property type="component" value="Unassembled WGS sequence"/>
</dbReference>
<dbReference type="EMBL" id="JAJHNU010000001">
    <property type="protein sequence ID" value="MDN4121074.1"/>
    <property type="molecule type" value="Genomic_DNA"/>
</dbReference>
<dbReference type="Pfam" id="PF01266">
    <property type="entry name" value="DAO"/>
    <property type="match status" value="1"/>
</dbReference>
<dbReference type="NCBIfam" id="TIGR03364">
    <property type="entry name" value="HpnW_proposed"/>
    <property type="match status" value="1"/>
</dbReference>
<organism evidence="6 7">
    <name type="scientific">Alcaligenes endophyticus</name>
    <dbReference type="NCBI Taxonomy" id="1929088"/>
    <lineage>
        <taxon>Bacteria</taxon>
        <taxon>Pseudomonadati</taxon>
        <taxon>Pseudomonadota</taxon>
        <taxon>Betaproteobacteria</taxon>
        <taxon>Burkholderiales</taxon>
        <taxon>Alcaligenaceae</taxon>
        <taxon>Alcaligenes</taxon>
    </lineage>
</organism>
<reference evidence="6" key="1">
    <citation type="submission" date="2021-11" db="EMBL/GenBank/DDBJ databases">
        <title>Draft genome sequence of Alcaligenes endophyticus type strain CCUG 75668T.</title>
        <authorList>
            <person name="Salva-Serra F."/>
            <person name="Duran R.E."/>
            <person name="Seeger M."/>
            <person name="Moore E.R.B."/>
            <person name="Jaen-Luchoro D."/>
        </authorList>
    </citation>
    <scope>NUCLEOTIDE SEQUENCE</scope>
    <source>
        <strain evidence="6">CCUG 75668</strain>
    </source>
</reference>
<comment type="cofactor">
    <cofactor evidence="1">
        <name>FAD</name>
        <dbReference type="ChEBI" id="CHEBI:57692"/>
    </cofactor>
</comment>
<evidence type="ECO:0000259" key="5">
    <source>
        <dbReference type="Pfam" id="PF01266"/>
    </source>
</evidence>
<dbReference type="InterPro" id="IPR006076">
    <property type="entry name" value="FAD-dep_OxRdtase"/>
</dbReference>
<feature type="domain" description="FAD dependent oxidoreductase" evidence="5">
    <location>
        <begin position="5"/>
        <end position="367"/>
    </location>
</feature>
<evidence type="ECO:0000313" key="6">
    <source>
        <dbReference type="EMBL" id="MDN4121074.1"/>
    </source>
</evidence>
<keyword evidence="4" id="KW-0560">Oxidoreductase</keyword>
<gene>
    <name evidence="6" type="ORF">LMS43_07215</name>
</gene>
<evidence type="ECO:0000256" key="2">
    <source>
        <dbReference type="ARBA" id="ARBA00009410"/>
    </source>
</evidence>
<dbReference type="InterPro" id="IPR017741">
    <property type="entry name" value="FAD-dependent_OxRdtase_HpnW"/>
</dbReference>
<comment type="similarity">
    <text evidence="2">Belongs to the DadA oxidoreductase family.</text>
</comment>
<evidence type="ECO:0000313" key="7">
    <source>
        <dbReference type="Proteomes" id="UP001168613"/>
    </source>
</evidence>
<proteinExistence type="inferred from homology"/>
<comment type="caution">
    <text evidence="6">The sequence shown here is derived from an EMBL/GenBank/DDBJ whole genome shotgun (WGS) entry which is preliminary data.</text>
</comment>
<sequence>MKHYDVLVVGGGILGVGHAWAAARRGLRVALLERSHQAQGASIRNFGQVLITGQAPGVMLELARESRELWLRLAQVANFQVRNQGSLFLARNHAEMQTLENYVVERAPSLQMKCELLTAQQVGQLFAGRLAHHHGALQGLEDLQLYSRAALPAITYHLESIGVDVLTGVHVHAAAQGELESTAGSFKADTIFICPGHDYISLHKQQLEQLSLSVSRLQMLKIRAQNPIWQTLDRPLLTGLSCLHYGAFSDLPAAQELRRQVENQAPELLERGIHLLISPSHDGNLIIGDSHDYGPQASPFNQERTDEMLLELAQAVLASPVKVIERWQGIYGAKGPGPYSVLKPDEKTWISLMHTGLGMSTGLAIAERNMLSRYGLLPA</sequence>
<name>A0ABT8EIF8_9BURK</name>
<dbReference type="PANTHER" id="PTHR13847">
    <property type="entry name" value="SARCOSINE DEHYDROGENASE-RELATED"/>
    <property type="match status" value="1"/>
</dbReference>
<protein>
    <submittedName>
        <fullName evidence="6">TIGR03364 family FAD-dependent oxidoreductase</fullName>
    </submittedName>
</protein>
<dbReference type="SUPFAM" id="SSF51905">
    <property type="entry name" value="FAD/NAD(P)-binding domain"/>
    <property type="match status" value="1"/>
</dbReference>
<keyword evidence="3" id="KW-0285">Flavoprotein</keyword>
<dbReference type="PANTHER" id="PTHR13847:SF286">
    <property type="entry name" value="D-AMINO ACID DEHYDROGENASE"/>
    <property type="match status" value="1"/>
</dbReference>